<dbReference type="STRING" id="888741.HMPREF9098_0471"/>
<evidence type="ECO:0000256" key="3">
    <source>
        <dbReference type="ARBA" id="ARBA00022457"/>
    </source>
</evidence>
<dbReference type="Gene3D" id="3.90.79.10">
    <property type="entry name" value="Nucleoside Triphosphate Pyrophosphohydrolase"/>
    <property type="match status" value="1"/>
</dbReference>
<proteinExistence type="inferred from homology"/>
<evidence type="ECO:0000256" key="13">
    <source>
        <dbReference type="ARBA" id="ARBA00040794"/>
    </source>
</evidence>
<dbReference type="RefSeq" id="WP_003781521.1">
    <property type="nucleotide sequence ID" value="NZ_GL870929.1"/>
</dbReference>
<feature type="domain" description="Nudix hydrolase" evidence="17">
    <location>
        <begin position="9"/>
        <end position="139"/>
    </location>
</feature>
<keyword evidence="5" id="KW-0479">Metal-binding</keyword>
<keyword evidence="19" id="KW-1185">Reference proteome</keyword>
<evidence type="ECO:0000256" key="11">
    <source>
        <dbReference type="ARBA" id="ARBA00036904"/>
    </source>
</evidence>
<dbReference type="GO" id="GO:0006260">
    <property type="term" value="P:DNA replication"/>
    <property type="evidence" value="ECO:0007669"/>
    <property type="project" value="UniProtKB-KW"/>
</dbReference>
<dbReference type="GO" id="GO:0006281">
    <property type="term" value="P:DNA repair"/>
    <property type="evidence" value="ECO:0007669"/>
    <property type="project" value="UniProtKB-KW"/>
</dbReference>
<evidence type="ECO:0000256" key="10">
    <source>
        <dbReference type="ARBA" id="ARBA00035861"/>
    </source>
</evidence>
<dbReference type="PROSITE" id="PS51462">
    <property type="entry name" value="NUDIX"/>
    <property type="match status" value="1"/>
</dbReference>
<evidence type="ECO:0000256" key="4">
    <source>
        <dbReference type="ARBA" id="ARBA00022705"/>
    </source>
</evidence>
<comment type="cofactor">
    <cofactor evidence="1">
        <name>Mg(2+)</name>
        <dbReference type="ChEBI" id="CHEBI:18420"/>
    </cofactor>
</comment>
<dbReference type="HOGENOM" id="CLU_064683_0_0_4"/>
<dbReference type="SUPFAM" id="SSF55811">
    <property type="entry name" value="Nudix"/>
    <property type="match status" value="1"/>
</dbReference>
<name>F0EX94_9NEIS</name>
<keyword evidence="7 18" id="KW-0378">Hydrolase</keyword>
<accession>F0EX94</accession>
<dbReference type="Proteomes" id="UP000004088">
    <property type="component" value="Unassembled WGS sequence"/>
</dbReference>
<evidence type="ECO:0000256" key="14">
    <source>
        <dbReference type="ARBA" id="ARBA00041592"/>
    </source>
</evidence>
<dbReference type="EMBL" id="AEWV01000006">
    <property type="protein sequence ID" value="EGC18322.1"/>
    <property type="molecule type" value="Genomic_DNA"/>
</dbReference>
<dbReference type="CDD" id="cd03425">
    <property type="entry name" value="NUDIX_MutT_NudA_like"/>
    <property type="match status" value="1"/>
</dbReference>
<evidence type="ECO:0000256" key="9">
    <source>
        <dbReference type="ARBA" id="ARBA00023204"/>
    </source>
</evidence>
<dbReference type="PANTHER" id="PTHR47707:SF1">
    <property type="entry name" value="NUDIX HYDROLASE FAMILY PROTEIN"/>
    <property type="match status" value="1"/>
</dbReference>
<dbReference type="EC" id="3.6.1.55" evidence="12"/>
<comment type="similarity">
    <text evidence="2">Belongs to the Nudix hydrolase family.</text>
</comment>
<keyword evidence="3" id="KW-0515">Mutator protein</keyword>
<evidence type="ECO:0000256" key="8">
    <source>
        <dbReference type="ARBA" id="ARBA00022842"/>
    </source>
</evidence>
<protein>
    <recommendedName>
        <fullName evidence="13">8-oxo-dGTP diphosphatase</fullName>
        <ecNumber evidence="12">3.6.1.55</ecNumber>
    </recommendedName>
    <alternativeName>
        <fullName evidence="16">7,8-dihydro-8-oxoguanine-triphosphatase</fullName>
    </alternativeName>
    <alternativeName>
        <fullName evidence="15">Mutator protein MutT</fullName>
    </alternativeName>
    <alternativeName>
        <fullName evidence="14">dGTP pyrophosphohydrolase</fullName>
    </alternativeName>
</protein>
<evidence type="ECO:0000259" key="17">
    <source>
        <dbReference type="PROSITE" id="PS51462"/>
    </source>
</evidence>
<dbReference type="AlphaFoldDB" id="F0EX94"/>
<keyword evidence="8" id="KW-0460">Magnesium</keyword>
<evidence type="ECO:0000256" key="15">
    <source>
        <dbReference type="ARBA" id="ARBA00041979"/>
    </source>
</evidence>
<dbReference type="PANTHER" id="PTHR47707">
    <property type="entry name" value="8-OXO-DGTP DIPHOSPHATASE"/>
    <property type="match status" value="1"/>
</dbReference>
<keyword evidence="6" id="KW-0227">DNA damage</keyword>
<sequence length="275" mass="30283">MMQEQNEIKTVDVAAGIVFNAQGQCLLSSRPEGKPYAGYWEFAGGKLEHGETALAALQREWREELGVEITRATPWLCKRHAYEHAHVRIWFFRVAAGDWHGELQAKEGQRWAWQTVGRFDVSPMLPANGALLRALSFPTDWTGGLATEVRGCGERADWCLRPRHAAQPGGHVWLAWHEWAAGGEPSLAEYGSVWLLADGEAQVQAALAAEGPDGVIWRMADSAQAKAACTLLQEGCGLPLVLAAPAPLCETFERQWRAFGAQAVLRLDESELKSE</sequence>
<dbReference type="InterPro" id="IPR015797">
    <property type="entry name" value="NUDIX_hydrolase-like_dom_sf"/>
</dbReference>
<dbReference type="Pfam" id="PF00293">
    <property type="entry name" value="NUDIX"/>
    <property type="match status" value="1"/>
</dbReference>
<dbReference type="GO" id="GO:0044715">
    <property type="term" value="F:8-oxo-dGDP phosphatase activity"/>
    <property type="evidence" value="ECO:0007669"/>
    <property type="project" value="TreeGrafter"/>
</dbReference>
<comment type="caution">
    <text evidence="18">The sequence shown here is derived from an EMBL/GenBank/DDBJ whole genome shotgun (WGS) entry which is preliminary data.</text>
</comment>
<evidence type="ECO:0000256" key="12">
    <source>
        <dbReference type="ARBA" id="ARBA00038905"/>
    </source>
</evidence>
<evidence type="ECO:0000256" key="7">
    <source>
        <dbReference type="ARBA" id="ARBA00022801"/>
    </source>
</evidence>
<dbReference type="GO" id="GO:0008413">
    <property type="term" value="F:8-oxo-7,8-dihydroguanosine triphosphate pyrophosphatase activity"/>
    <property type="evidence" value="ECO:0007669"/>
    <property type="project" value="TreeGrafter"/>
</dbReference>
<evidence type="ECO:0000256" key="5">
    <source>
        <dbReference type="ARBA" id="ARBA00022723"/>
    </source>
</evidence>
<evidence type="ECO:0000256" key="6">
    <source>
        <dbReference type="ARBA" id="ARBA00022763"/>
    </source>
</evidence>
<dbReference type="InterPro" id="IPR000086">
    <property type="entry name" value="NUDIX_hydrolase_dom"/>
</dbReference>
<evidence type="ECO:0000313" key="18">
    <source>
        <dbReference type="EMBL" id="EGC18322.1"/>
    </source>
</evidence>
<keyword evidence="9" id="KW-0234">DNA repair</keyword>
<dbReference type="GO" id="GO:0044716">
    <property type="term" value="F:8-oxo-GDP phosphatase activity"/>
    <property type="evidence" value="ECO:0007669"/>
    <property type="project" value="TreeGrafter"/>
</dbReference>
<evidence type="ECO:0000313" key="19">
    <source>
        <dbReference type="Proteomes" id="UP000004088"/>
    </source>
</evidence>
<dbReference type="InterPro" id="IPR047127">
    <property type="entry name" value="MutT-like"/>
</dbReference>
<keyword evidence="4" id="KW-0235">DNA replication</keyword>
<comment type="catalytic activity">
    <reaction evidence="11">
        <text>8-oxo-GTP + H2O = 8-oxo-GMP + diphosphate + H(+)</text>
        <dbReference type="Rhea" id="RHEA:67616"/>
        <dbReference type="ChEBI" id="CHEBI:15377"/>
        <dbReference type="ChEBI" id="CHEBI:15378"/>
        <dbReference type="ChEBI" id="CHEBI:33019"/>
        <dbReference type="ChEBI" id="CHEBI:143553"/>
        <dbReference type="ChEBI" id="CHEBI:145694"/>
    </reaction>
</comment>
<evidence type="ECO:0000256" key="1">
    <source>
        <dbReference type="ARBA" id="ARBA00001946"/>
    </source>
</evidence>
<evidence type="ECO:0000256" key="2">
    <source>
        <dbReference type="ARBA" id="ARBA00005582"/>
    </source>
</evidence>
<comment type="catalytic activity">
    <reaction evidence="10">
        <text>8-oxo-dGTP + H2O = 8-oxo-dGMP + diphosphate + H(+)</text>
        <dbReference type="Rhea" id="RHEA:31575"/>
        <dbReference type="ChEBI" id="CHEBI:15377"/>
        <dbReference type="ChEBI" id="CHEBI:15378"/>
        <dbReference type="ChEBI" id="CHEBI:33019"/>
        <dbReference type="ChEBI" id="CHEBI:63224"/>
        <dbReference type="ChEBI" id="CHEBI:77896"/>
        <dbReference type="EC" id="3.6.1.55"/>
    </reaction>
</comment>
<evidence type="ECO:0000256" key="16">
    <source>
        <dbReference type="ARBA" id="ARBA00042798"/>
    </source>
</evidence>
<gene>
    <name evidence="18" type="ORF">HMPREF9098_0471</name>
</gene>
<dbReference type="GO" id="GO:0035539">
    <property type="term" value="F:8-oxo-7,8-dihydrodeoxyguanosine triphosphate pyrophosphatase activity"/>
    <property type="evidence" value="ECO:0007669"/>
    <property type="project" value="UniProtKB-EC"/>
</dbReference>
<dbReference type="GO" id="GO:0046872">
    <property type="term" value="F:metal ion binding"/>
    <property type="evidence" value="ECO:0007669"/>
    <property type="project" value="UniProtKB-KW"/>
</dbReference>
<organism evidence="18 19">
    <name type="scientific">Kingella denitrificans ATCC 33394</name>
    <dbReference type="NCBI Taxonomy" id="888741"/>
    <lineage>
        <taxon>Bacteria</taxon>
        <taxon>Pseudomonadati</taxon>
        <taxon>Pseudomonadota</taxon>
        <taxon>Betaproteobacteria</taxon>
        <taxon>Neisseriales</taxon>
        <taxon>Neisseriaceae</taxon>
        <taxon>Kingella</taxon>
    </lineage>
</organism>
<reference evidence="18 19" key="1">
    <citation type="submission" date="2011-01" db="EMBL/GenBank/DDBJ databases">
        <authorList>
            <person name="Muzny D."/>
            <person name="Qin X."/>
            <person name="Deng J."/>
            <person name="Jiang H."/>
            <person name="Liu Y."/>
            <person name="Qu J."/>
            <person name="Song X.-Z."/>
            <person name="Zhang L."/>
            <person name="Thornton R."/>
            <person name="Coyle M."/>
            <person name="Francisco L."/>
            <person name="Jackson L."/>
            <person name="Javaid M."/>
            <person name="Korchina V."/>
            <person name="Kovar C."/>
            <person name="Mata R."/>
            <person name="Mathew T."/>
            <person name="Ngo R."/>
            <person name="Nguyen L."/>
            <person name="Nguyen N."/>
            <person name="Okwuonu G."/>
            <person name="Ongeri F."/>
            <person name="Pham C."/>
            <person name="Simmons D."/>
            <person name="Wilczek-Boney K."/>
            <person name="Hale W."/>
            <person name="Jakkamsetti A."/>
            <person name="Pham P."/>
            <person name="Ruth R."/>
            <person name="San Lucas F."/>
            <person name="Warren J."/>
            <person name="Zhang J."/>
            <person name="Zhao Z."/>
            <person name="Zhou C."/>
            <person name="Zhu D."/>
            <person name="Lee S."/>
            <person name="Bess C."/>
            <person name="Blankenburg K."/>
            <person name="Forbes L."/>
            <person name="Fu Q."/>
            <person name="Gubbala S."/>
            <person name="Hirani K."/>
            <person name="Jayaseelan J.C."/>
            <person name="Lara F."/>
            <person name="Munidasa M."/>
            <person name="Palculict T."/>
            <person name="Patil S."/>
            <person name="Pu L.-L."/>
            <person name="Saada N."/>
            <person name="Tang L."/>
            <person name="Weissenberger G."/>
            <person name="Zhu Y."/>
            <person name="Hemphill L."/>
            <person name="Shang Y."/>
            <person name="Youmans B."/>
            <person name="Ayvaz T."/>
            <person name="Ross M."/>
            <person name="Santibanez J."/>
            <person name="Aqrawi P."/>
            <person name="Gross S."/>
            <person name="Joshi V."/>
            <person name="Fowler G."/>
            <person name="Nazareth L."/>
            <person name="Reid J."/>
            <person name="Worley K."/>
            <person name="Petrosino J."/>
            <person name="Highlander S."/>
            <person name="Gibbs R."/>
        </authorList>
    </citation>
    <scope>NUCLEOTIDE SEQUENCE [LARGE SCALE GENOMIC DNA]</scope>
    <source>
        <strain evidence="18 19">ATCC 33394</strain>
    </source>
</reference>